<accession>A0A4R8DV44</accession>
<dbReference type="SUPFAM" id="SSF52972">
    <property type="entry name" value="ITPase-like"/>
    <property type="match status" value="1"/>
</dbReference>
<comment type="caution">
    <text evidence="4">Lacks conserved residue(s) required for the propagation of feature annotation.</text>
</comment>
<dbReference type="PANTHER" id="PTHR43213">
    <property type="entry name" value="BIFUNCTIONAL DTTP/UTP PYROPHOSPHATASE/METHYLTRANSFERASE PROTEIN-RELATED"/>
    <property type="match status" value="1"/>
</dbReference>
<feature type="site" description="Important for substrate specificity" evidence="4">
    <location>
        <position position="13"/>
    </location>
</feature>
<dbReference type="GO" id="GO:0005737">
    <property type="term" value="C:cytoplasm"/>
    <property type="evidence" value="ECO:0007669"/>
    <property type="project" value="UniProtKB-SubCell"/>
</dbReference>
<evidence type="ECO:0000256" key="3">
    <source>
        <dbReference type="ARBA" id="ARBA00023080"/>
    </source>
</evidence>
<gene>
    <name evidence="5" type="ORF">EDB95_2831</name>
</gene>
<dbReference type="NCBIfam" id="TIGR00172">
    <property type="entry name" value="maf"/>
    <property type="match status" value="1"/>
</dbReference>
<organism evidence="5 6">
    <name type="scientific">Dinghuibacter silviterrae</name>
    <dbReference type="NCBI Taxonomy" id="1539049"/>
    <lineage>
        <taxon>Bacteria</taxon>
        <taxon>Pseudomonadati</taxon>
        <taxon>Bacteroidota</taxon>
        <taxon>Chitinophagia</taxon>
        <taxon>Chitinophagales</taxon>
        <taxon>Chitinophagaceae</taxon>
        <taxon>Dinghuibacter</taxon>
    </lineage>
</organism>
<dbReference type="GO" id="GO:0009117">
    <property type="term" value="P:nucleotide metabolic process"/>
    <property type="evidence" value="ECO:0007669"/>
    <property type="project" value="UniProtKB-KW"/>
</dbReference>
<sequence length="209" mass="23064">MLEPIILASQSPRRRQLLEWAEVAFDVVVPSTDESYPSGMAASEVPVFIARQKALAVQSFLTSSSTPLPFDGLATERSAFLAGIRKRIVMAADTVVVLGEEIIGKPRDRDDAIAILMRLSGQEHRVITGVCCRRGDRELSFSDTTRVLFHPLTEAQIAFYVDKYRPYDKAGAYAIQEWIGVVGIKSVDGDFYNVMGLPVSRVVRTLSAL</sequence>
<dbReference type="PANTHER" id="PTHR43213:SF5">
    <property type="entry name" value="BIFUNCTIONAL DTTP_UTP PYROPHOSPHATASE_METHYLTRANSFERASE PROTEIN-RELATED"/>
    <property type="match status" value="1"/>
</dbReference>
<dbReference type="InterPro" id="IPR003697">
    <property type="entry name" value="Maf-like"/>
</dbReference>
<comment type="catalytic activity">
    <reaction evidence="4">
        <text>UTP + H2O = UMP + diphosphate + H(+)</text>
        <dbReference type="Rhea" id="RHEA:29395"/>
        <dbReference type="ChEBI" id="CHEBI:15377"/>
        <dbReference type="ChEBI" id="CHEBI:15378"/>
        <dbReference type="ChEBI" id="CHEBI:33019"/>
        <dbReference type="ChEBI" id="CHEBI:46398"/>
        <dbReference type="ChEBI" id="CHEBI:57865"/>
        <dbReference type="EC" id="3.6.1.9"/>
    </reaction>
</comment>
<evidence type="ECO:0000256" key="1">
    <source>
        <dbReference type="ARBA" id="ARBA00001968"/>
    </source>
</evidence>
<proteinExistence type="inferred from homology"/>
<comment type="cofactor">
    <cofactor evidence="1 4">
        <name>a divalent metal cation</name>
        <dbReference type="ChEBI" id="CHEBI:60240"/>
    </cofactor>
</comment>
<comment type="subcellular location">
    <subcellularLocation>
        <location evidence="4">Cytoplasm</location>
    </subcellularLocation>
</comment>
<evidence type="ECO:0000313" key="5">
    <source>
        <dbReference type="EMBL" id="TDX01788.1"/>
    </source>
</evidence>
<keyword evidence="3 4" id="KW-0546">Nucleotide metabolism</keyword>
<dbReference type="EMBL" id="SODV01000001">
    <property type="protein sequence ID" value="TDX01788.1"/>
    <property type="molecule type" value="Genomic_DNA"/>
</dbReference>
<dbReference type="PIRSF" id="PIRSF006305">
    <property type="entry name" value="Maf"/>
    <property type="match status" value="1"/>
</dbReference>
<feature type="site" description="Important for substrate specificity" evidence="4">
    <location>
        <position position="94"/>
    </location>
</feature>
<dbReference type="RefSeq" id="WP_133994426.1">
    <property type="nucleotide sequence ID" value="NZ_SODV01000001.1"/>
</dbReference>
<dbReference type="Proteomes" id="UP000294498">
    <property type="component" value="Unassembled WGS sequence"/>
</dbReference>
<name>A0A4R8DV44_9BACT</name>
<evidence type="ECO:0000256" key="2">
    <source>
        <dbReference type="ARBA" id="ARBA00022801"/>
    </source>
</evidence>
<dbReference type="AlphaFoldDB" id="A0A4R8DV44"/>
<feature type="site" description="Important for substrate specificity" evidence="4">
    <location>
        <position position="176"/>
    </location>
</feature>
<dbReference type="GO" id="GO:0036221">
    <property type="term" value="F:UTP diphosphatase activity"/>
    <property type="evidence" value="ECO:0007669"/>
    <property type="project" value="RHEA"/>
</dbReference>
<dbReference type="Gene3D" id="3.90.950.10">
    <property type="match status" value="1"/>
</dbReference>
<keyword evidence="4" id="KW-0963">Cytoplasm</keyword>
<feature type="active site" description="Proton acceptor" evidence="4">
    <location>
        <position position="93"/>
    </location>
</feature>
<keyword evidence="6" id="KW-1185">Reference proteome</keyword>
<dbReference type="GO" id="GO:0036218">
    <property type="term" value="F:dTTP diphosphatase activity"/>
    <property type="evidence" value="ECO:0007669"/>
    <property type="project" value="RHEA"/>
</dbReference>
<evidence type="ECO:0000313" key="6">
    <source>
        <dbReference type="Proteomes" id="UP000294498"/>
    </source>
</evidence>
<dbReference type="Pfam" id="PF02545">
    <property type="entry name" value="Maf"/>
    <property type="match status" value="1"/>
</dbReference>
<comment type="function">
    <text evidence="4">Nucleoside triphosphate pyrophosphatase that hydrolyzes dTTP and UTP. May have a dual role in cell division arrest and in preventing the incorporation of modified nucleotides into cellular nucleic acids.</text>
</comment>
<dbReference type="EC" id="3.6.1.9" evidence="4"/>
<protein>
    <recommendedName>
        <fullName evidence="4">dTTP/UTP pyrophosphatase</fullName>
        <shortName evidence="4">dTTPase/UTPase</shortName>
        <ecNumber evidence="4">3.6.1.9</ecNumber>
    </recommendedName>
    <alternativeName>
        <fullName evidence="4">Nucleoside triphosphate pyrophosphatase</fullName>
    </alternativeName>
    <alternativeName>
        <fullName evidence="4">Nucleotide pyrophosphatase</fullName>
        <shortName evidence="4">Nucleotide PPase</shortName>
    </alternativeName>
</protein>
<keyword evidence="2 4" id="KW-0378">Hydrolase</keyword>
<dbReference type="HAMAP" id="MF_00528">
    <property type="entry name" value="Maf"/>
    <property type="match status" value="1"/>
</dbReference>
<comment type="caution">
    <text evidence="5">The sequence shown here is derived from an EMBL/GenBank/DDBJ whole genome shotgun (WGS) entry which is preliminary data.</text>
</comment>
<dbReference type="OrthoDB" id="9807767at2"/>
<evidence type="ECO:0000256" key="4">
    <source>
        <dbReference type="HAMAP-Rule" id="MF_00528"/>
    </source>
</evidence>
<reference evidence="5 6" key="1">
    <citation type="submission" date="2019-03" db="EMBL/GenBank/DDBJ databases">
        <title>Genomic Encyclopedia of Type Strains, Phase IV (KMG-IV): sequencing the most valuable type-strain genomes for metagenomic binning, comparative biology and taxonomic classification.</title>
        <authorList>
            <person name="Goeker M."/>
        </authorList>
    </citation>
    <scope>NUCLEOTIDE SEQUENCE [LARGE SCALE GENOMIC DNA]</scope>
    <source>
        <strain evidence="5 6">DSM 100059</strain>
    </source>
</reference>
<comment type="catalytic activity">
    <reaction evidence="4">
        <text>dTTP + H2O = dTMP + diphosphate + H(+)</text>
        <dbReference type="Rhea" id="RHEA:28534"/>
        <dbReference type="ChEBI" id="CHEBI:15377"/>
        <dbReference type="ChEBI" id="CHEBI:15378"/>
        <dbReference type="ChEBI" id="CHEBI:33019"/>
        <dbReference type="ChEBI" id="CHEBI:37568"/>
        <dbReference type="ChEBI" id="CHEBI:63528"/>
        <dbReference type="EC" id="3.6.1.9"/>
    </reaction>
</comment>
<dbReference type="CDD" id="cd00555">
    <property type="entry name" value="Maf"/>
    <property type="match status" value="1"/>
</dbReference>
<dbReference type="InterPro" id="IPR029001">
    <property type="entry name" value="ITPase-like_fam"/>
</dbReference>
<comment type="similarity">
    <text evidence="4">Belongs to the Maf family. YhdE subfamily.</text>
</comment>